<evidence type="ECO:0000256" key="9">
    <source>
        <dbReference type="RuleBase" id="RU000630"/>
    </source>
</evidence>
<keyword evidence="15" id="KW-1185">Reference proteome</keyword>
<organism evidence="14 15">
    <name type="scientific">Muraenolepis orangiensis</name>
    <name type="common">Patagonian moray cod</name>
    <dbReference type="NCBI Taxonomy" id="630683"/>
    <lineage>
        <taxon>Eukaryota</taxon>
        <taxon>Metazoa</taxon>
        <taxon>Chordata</taxon>
        <taxon>Craniata</taxon>
        <taxon>Vertebrata</taxon>
        <taxon>Euteleostomi</taxon>
        <taxon>Actinopterygii</taxon>
        <taxon>Neopterygii</taxon>
        <taxon>Teleostei</taxon>
        <taxon>Neoteleostei</taxon>
        <taxon>Acanthomorphata</taxon>
        <taxon>Zeiogadaria</taxon>
        <taxon>Gadariae</taxon>
        <taxon>Gadiformes</taxon>
        <taxon>Muraenolepidoidei</taxon>
        <taxon>Muraenolepididae</taxon>
        <taxon>Muraenolepis</taxon>
    </lineage>
</organism>
<dbReference type="InterPro" id="IPR000500">
    <property type="entry name" value="Connexin"/>
</dbReference>
<evidence type="ECO:0000256" key="1">
    <source>
        <dbReference type="ARBA" id="ARBA00004610"/>
    </source>
</evidence>
<evidence type="ECO:0000256" key="3">
    <source>
        <dbReference type="ARBA" id="ARBA00022475"/>
    </source>
</evidence>
<dbReference type="Proteomes" id="UP001148018">
    <property type="component" value="Unassembled WGS sequence"/>
</dbReference>
<keyword evidence="4 9" id="KW-0812">Transmembrane</keyword>
<feature type="compositionally biased region" description="Polar residues" evidence="10">
    <location>
        <begin position="319"/>
        <end position="328"/>
    </location>
</feature>
<evidence type="ECO:0000256" key="7">
    <source>
        <dbReference type="ARBA" id="ARBA00022989"/>
    </source>
</evidence>
<feature type="transmembrane region" description="Helical" evidence="11">
    <location>
        <begin position="218"/>
        <end position="243"/>
    </location>
</feature>
<keyword evidence="6" id="KW-0965">Cell junction</keyword>
<feature type="region of interest" description="Disordered" evidence="10">
    <location>
        <begin position="109"/>
        <end position="152"/>
    </location>
</feature>
<dbReference type="PANTHER" id="PTHR11984">
    <property type="entry name" value="CONNEXIN"/>
    <property type="match status" value="1"/>
</dbReference>
<keyword evidence="3" id="KW-1003">Cell membrane</keyword>
<dbReference type="GO" id="GO:0007267">
    <property type="term" value="P:cell-cell signaling"/>
    <property type="evidence" value="ECO:0007669"/>
    <property type="project" value="TreeGrafter"/>
</dbReference>
<feature type="region of interest" description="Disordered" evidence="10">
    <location>
        <begin position="292"/>
        <end position="411"/>
    </location>
</feature>
<dbReference type="InterPro" id="IPR017990">
    <property type="entry name" value="Connexin_CS"/>
</dbReference>
<keyword evidence="5 9" id="KW-0303">Gap junction</keyword>
<dbReference type="PANTHER" id="PTHR11984:SF3">
    <property type="entry name" value="GAP JUNCTION DELTA-4 PROTEIN"/>
    <property type="match status" value="1"/>
</dbReference>
<evidence type="ECO:0000256" key="2">
    <source>
        <dbReference type="ARBA" id="ARBA00004651"/>
    </source>
</evidence>
<keyword evidence="7 11" id="KW-1133">Transmembrane helix</keyword>
<evidence type="ECO:0000313" key="15">
    <source>
        <dbReference type="Proteomes" id="UP001148018"/>
    </source>
</evidence>
<evidence type="ECO:0000256" key="11">
    <source>
        <dbReference type="SAM" id="Phobius"/>
    </source>
</evidence>
<evidence type="ECO:0000313" key="14">
    <source>
        <dbReference type="EMBL" id="KAJ3611125.1"/>
    </source>
</evidence>
<comment type="subcellular location">
    <subcellularLocation>
        <location evidence="1">Cell junction</location>
        <location evidence="1">Gap junction</location>
    </subcellularLocation>
    <subcellularLocation>
        <location evidence="2 9">Cell membrane</location>
        <topology evidence="2 9">Multi-pass membrane protein</topology>
    </subcellularLocation>
</comment>
<dbReference type="PRINTS" id="PR00206">
    <property type="entry name" value="CONNEXIN"/>
</dbReference>
<evidence type="ECO:0000256" key="5">
    <source>
        <dbReference type="ARBA" id="ARBA00022868"/>
    </source>
</evidence>
<dbReference type="OrthoDB" id="9943496at2759"/>
<name>A0A9Q0IUR5_9TELE</name>
<feature type="compositionally biased region" description="Pro residues" evidence="10">
    <location>
        <begin position="111"/>
        <end position="133"/>
    </location>
</feature>
<dbReference type="EMBL" id="JANIIK010000037">
    <property type="protein sequence ID" value="KAJ3611125.1"/>
    <property type="molecule type" value="Genomic_DNA"/>
</dbReference>
<proteinExistence type="inferred from homology"/>
<comment type="function">
    <text evidence="9">One gap junction consists of a cluster of closely packed pairs of transmembrane channels, the connexons, through which materials of low MW diffuse from one cell to a neighboring cell.</text>
</comment>
<protein>
    <recommendedName>
        <fullName evidence="9">Gap junction protein</fullName>
    </recommendedName>
</protein>
<dbReference type="PROSITE" id="PS00408">
    <property type="entry name" value="CONNEXINS_2"/>
    <property type="match status" value="1"/>
</dbReference>
<sequence length="441" mass="46992">MSGAGACEVIFISLSHSTTLIGKVWLIVMVFLRVLILLLAGYPLYRDEQERFVCNTIQPGCANVCYDLFAPVSLFRFWLVQLVALSLPYLVFLVYVVHRVSYGLVSSSSATPPPPPPPPLPLPLPPPPPPPPQEAGRAGKAQRGGGGGGGGGGNMAPWRRCFAGAYLLQLVFRILLEVCFGAAHYYLFGFAIPSRFLCQQQPCTTQVDCYVSRPTEKSVMLCFMLAAAALSLGLNTLDVVWAVRRSVRQSGRRRRRRMVMMAEKLYEEERYYLGCSDGGREENTIDAVSLAGGASRPGSFRKRGASKPPSVCGSGVGDRSSSPGTPVTLTPGAPHGPPNANGGHGGNGEVRAEGSPHSSHTALCLEPPATPRSIRVNKRGRLKPPPPPRRDHTSPPPPPPLVGVGGVPKATAVGHRKGGLCAQAGLAGGHDDGQTERSEWV</sequence>
<evidence type="ECO:0000256" key="6">
    <source>
        <dbReference type="ARBA" id="ARBA00022949"/>
    </source>
</evidence>
<dbReference type="SMART" id="SM00037">
    <property type="entry name" value="CNX"/>
    <property type="match status" value="1"/>
</dbReference>
<dbReference type="GO" id="GO:0005922">
    <property type="term" value="C:connexin complex"/>
    <property type="evidence" value="ECO:0007669"/>
    <property type="project" value="InterPro"/>
</dbReference>
<dbReference type="Gene3D" id="1.20.1440.80">
    <property type="entry name" value="Gap junction channel protein cysteine-rich domain"/>
    <property type="match status" value="1"/>
</dbReference>
<dbReference type="AlphaFoldDB" id="A0A9Q0IUR5"/>
<feature type="transmembrane region" description="Helical" evidence="11">
    <location>
        <begin position="165"/>
        <end position="187"/>
    </location>
</feature>
<evidence type="ECO:0000256" key="4">
    <source>
        <dbReference type="ARBA" id="ARBA00022692"/>
    </source>
</evidence>
<feature type="domain" description="Connexin N-terminal" evidence="12">
    <location>
        <begin position="43"/>
        <end position="76"/>
    </location>
</feature>
<comment type="subunit">
    <text evidence="9">A connexon is composed of a hexamer of connexins.</text>
</comment>
<dbReference type="InterPro" id="IPR013092">
    <property type="entry name" value="Connexin_N"/>
</dbReference>
<feature type="transmembrane region" description="Helical" evidence="11">
    <location>
        <begin position="24"/>
        <end position="45"/>
    </location>
</feature>
<feature type="compositionally biased region" description="Gly residues" evidence="10">
    <location>
        <begin position="142"/>
        <end position="152"/>
    </location>
</feature>
<dbReference type="SMART" id="SM01089">
    <property type="entry name" value="Connexin_CCC"/>
    <property type="match status" value="1"/>
</dbReference>
<feature type="domain" description="Connexin cysteine-rich" evidence="13">
    <location>
        <begin position="176"/>
        <end position="242"/>
    </location>
</feature>
<dbReference type="GO" id="GO:0005243">
    <property type="term" value="F:gap junction channel activity"/>
    <property type="evidence" value="ECO:0007669"/>
    <property type="project" value="TreeGrafter"/>
</dbReference>
<dbReference type="InterPro" id="IPR019570">
    <property type="entry name" value="Connexin_CCC"/>
</dbReference>
<evidence type="ECO:0000259" key="13">
    <source>
        <dbReference type="SMART" id="SM01089"/>
    </source>
</evidence>
<accession>A0A9Q0IUR5</accession>
<gene>
    <name evidence="14" type="ORF">NHX12_021141</name>
</gene>
<dbReference type="PROSITE" id="PS00407">
    <property type="entry name" value="CONNEXINS_1"/>
    <property type="match status" value="1"/>
</dbReference>
<comment type="caution">
    <text evidence="14">The sequence shown here is derived from an EMBL/GenBank/DDBJ whole genome shotgun (WGS) entry which is preliminary data.</text>
</comment>
<dbReference type="InterPro" id="IPR038359">
    <property type="entry name" value="Connexin_N_sf"/>
</dbReference>
<feature type="transmembrane region" description="Helical" evidence="11">
    <location>
        <begin position="77"/>
        <end position="97"/>
    </location>
</feature>
<reference evidence="14" key="1">
    <citation type="submission" date="2022-07" db="EMBL/GenBank/DDBJ databases">
        <title>Chromosome-level genome of Muraenolepis orangiensis.</title>
        <authorList>
            <person name="Kim J."/>
        </authorList>
    </citation>
    <scope>NUCLEOTIDE SEQUENCE</scope>
    <source>
        <strain evidence="14">KU_S4_2022</strain>
        <tissue evidence="14">Muscle</tissue>
    </source>
</reference>
<comment type="similarity">
    <text evidence="9">Belongs to the connexin family.</text>
</comment>
<keyword evidence="8 11" id="KW-0472">Membrane</keyword>
<evidence type="ECO:0000259" key="12">
    <source>
        <dbReference type="SMART" id="SM00037"/>
    </source>
</evidence>
<evidence type="ECO:0000256" key="8">
    <source>
        <dbReference type="ARBA" id="ARBA00023136"/>
    </source>
</evidence>
<dbReference type="Pfam" id="PF00029">
    <property type="entry name" value="Connexin"/>
    <property type="match status" value="1"/>
</dbReference>
<evidence type="ECO:0000256" key="10">
    <source>
        <dbReference type="SAM" id="MobiDB-lite"/>
    </source>
</evidence>